<dbReference type="PANTHER" id="PTHR31111">
    <property type="entry name" value="BNAA05G37150D PROTEIN-RELATED"/>
    <property type="match status" value="1"/>
</dbReference>
<evidence type="ECO:0000259" key="1">
    <source>
        <dbReference type="Pfam" id="PF08268"/>
    </source>
</evidence>
<dbReference type="Pfam" id="PF08268">
    <property type="entry name" value="FBA_3"/>
    <property type="match status" value="1"/>
</dbReference>
<feature type="domain" description="F-box associated beta-propeller type 3" evidence="1">
    <location>
        <begin position="17"/>
        <end position="217"/>
    </location>
</feature>
<dbReference type="Proteomes" id="UP000554482">
    <property type="component" value="Unassembled WGS sequence"/>
</dbReference>
<reference evidence="2 3" key="1">
    <citation type="submission" date="2020-06" db="EMBL/GenBank/DDBJ databases">
        <title>Transcriptomic and genomic resources for Thalictrum thalictroides and T. hernandezii: Facilitating candidate gene discovery in an emerging model plant lineage.</title>
        <authorList>
            <person name="Arias T."/>
            <person name="Riano-Pachon D.M."/>
            <person name="Di Stilio V.S."/>
        </authorList>
    </citation>
    <scope>NUCLEOTIDE SEQUENCE [LARGE SCALE GENOMIC DNA]</scope>
    <source>
        <strain evidence="3">cv. WT478/WT964</strain>
        <tissue evidence="2">Leaves</tissue>
    </source>
</reference>
<evidence type="ECO:0000313" key="2">
    <source>
        <dbReference type="EMBL" id="KAF5185461.1"/>
    </source>
</evidence>
<dbReference type="EMBL" id="JABWDY010030671">
    <property type="protein sequence ID" value="KAF5185461.1"/>
    <property type="molecule type" value="Genomic_DNA"/>
</dbReference>
<dbReference type="PANTHER" id="PTHR31111:SF134">
    <property type="entry name" value="F-BOX ASSOCIATED INTERACTION DOMAIN-CONTAINING PROTEIN"/>
    <property type="match status" value="1"/>
</dbReference>
<gene>
    <name evidence="2" type="ORF">FRX31_024952</name>
</gene>
<name>A0A7J6VL34_THATH</name>
<dbReference type="OrthoDB" id="591557at2759"/>
<accession>A0A7J6VL34</accession>
<keyword evidence="3" id="KW-1185">Reference proteome</keyword>
<dbReference type="InterPro" id="IPR013187">
    <property type="entry name" value="F-box-assoc_dom_typ3"/>
</dbReference>
<dbReference type="NCBIfam" id="TIGR01640">
    <property type="entry name" value="F_box_assoc_1"/>
    <property type="match status" value="1"/>
</dbReference>
<organism evidence="2 3">
    <name type="scientific">Thalictrum thalictroides</name>
    <name type="common">Rue-anemone</name>
    <name type="synonym">Anemone thalictroides</name>
    <dbReference type="NCBI Taxonomy" id="46969"/>
    <lineage>
        <taxon>Eukaryota</taxon>
        <taxon>Viridiplantae</taxon>
        <taxon>Streptophyta</taxon>
        <taxon>Embryophyta</taxon>
        <taxon>Tracheophyta</taxon>
        <taxon>Spermatophyta</taxon>
        <taxon>Magnoliopsida</taxon>
        <taxon>Ranunculales</taxon>
        <taxon>Ranunculaceae</taxon>
        <taxon>Thalictroideae</taxon>
        <taxon>Thalictrum</taxon>
    </lineage>
</organism>
<proteinExistence type="predicted"/>
<dbReference type="InterPro" id="IPR017451">
    <property type="entry name" value="F-box-assoc_interact_dom"/>
</dbReference>
<sequence length="232" mass="26782">MKNYITIQSPIPAGFNCKREDVNAIFGFGFHEAANQYKVVRFFDESDIYQTRNEDYHLRVSVYTLGIDSSWRTLEEPFPYHAVHRTYLPPLVNGALHWLMFKTGCFPLEFIVSFDLKDEVFREMMSIPAHVSLQGKIEEFGGVTLPGTIGELGGLLCFYNYTLYRDSHQSVQIWVTKEYNAVWERQYIIFTTNIIDGCGFLIPLGFAKNGQLILEKSFSDQLMLCNRKAKLT</sequence>
<feature type="non-terminal residue" evidence="2">
    <location>
        <position position="232"/>
    </location>
</feature>
<protein>
    <submittedName>
        <fullName evidence="2">F-box/kelch-repeat protein</fullName>
    </submittedName>
</protein>
<evidence type="ECO:0000313" key="3">
    <source>
        <dbReference type="Proteomes" id="UP000554482"/>
    </source>
</evidence>
<dbReference type="AlphaFoldDB" id="A0A7J6VL34"/>
<comment type="caution">
    <text evidence="2">The sequence shown here is derived from an EMBL/GenBank/DDBJ whole genome shotgun (WGS) entry which is preliminary data.</text>
</comment>